<dbReference type="PROSITE" id="PS00152">
    <property type="entry name" value="ATPASE_ALPHA_BETA"/>
    <property type="match status" value="1"/>
</dbReference>
<dbReference type="InterPro" id="IPR024034">
    <property type="entry name" value="ATPase_F1/V1_b/a_C"/>
</dbReference>
<dbReference type="SMART" id="SM00382">
    <property type="entry name" value="AAA"/>
    <property type="match status" value="1"/>
</dbReference>
<comment type="function">
    <text evidence="13">Produces ATP from ADP in the presence of a sodium ion gradient across the membrane. The beta chain is the catalytic subunit.</text>
</comment>
<evidence type="ECO:0000256" key="3">
    <source>
        <dbReference type="ARBA" id="ARBA00022448"/>
    </source>
</evidence>
<reference evidence="16 17" key="1">
    <citation type="submission" date="2018-05" db="EMBL/GenBank/DDBJ databases">
        <title>Genomic Encyclopedia of Type Strains, Phase IV (KMG-IV): sequencing the most valuable type-strain genomes for metagenomic binning, comparative biology and taxonomic classification.</title>
        <authorList>
            <person name="Goeker M."/>
        </authorList>
    </citation>
    <scope>NUCLEOTIDE SEQUENCE [LARGE SCALE GENOMIC DNA]</scope>
    <source>
        <strain evidence="16 17">DSM 103371</strain>
    </source>
</reference>
<dbReference type="InterPro" id="IPR027417">
    <property type="entry name" value="P-loop_NTPase"/>
</dbReference>
<keyword evidence="5 14" id="KW-0375">Hydrogen ion transport</keyword>
<sequence>MANAKGKVTQVIGAVVDVQFGDHLPEILNALETDNHGNRLVLEVAQHLGENTVRTIAMDSTEGLVRGQIVTDTDGPIMVPVGNATLGRILNVIGEPVDEKGPVEATEKRAIHQPAPAFAEQSTESEILVTGIKVVDLLAPYSKGGKIGLFGGAGVGKTVLIMELINNIAKVHSGYSVFAGVGERTREGNDLYHEMIESEVIKPDNLEESQVALVYGQMNEPPGARARVALTGLTLAEQFRDQSGTDVLFFVDNIFRFTQAGSEVSALLGRIPSAVGYQPTLATDMGTMQERITSTKAGSITSIQAVYVPADDLTDPAPATTFAHLDATTVLSRAISELGIYPAVDPLDSTSRLMDPAILGEEHYKVARDVQGILQRYKSLQDIIAILGMDELSEDDKLTVSRARKIQRFLSQPFDVAKVFTGSDGVQVPLEDTIASFKAVVAGEYDHLPEGAFYMVGGIEDVKAKAERLAAEAA</sequence>
<keyword evidence="7 14" id="KW-1278">Translocase</keyword>
<dbReference type="FunFam" id="1.10.1140.10:FF:000001">
    <property type="entry name" value="ATP synthase subunit beta"/>
    <property type="match status" value="1"/>
</dbReference>
<evidence type="ECO:0000256" key="14">
    <source>
        <dbReference type="HAMAP-Rule" id="MF_01347"/>
    </source>
</evidence>
<dbReference type="PIRSF" id="PIRSF039072">
    <property type="entry name" value="ATPase_subunit_beta"/>
    <property type="match status" value="1"/>
</dbReference>
<dbReference type="Pfam" id="PF22919">
    <property type="entry name" value="ATP-synt_VA_C"/>
    <property type="match status" value="1"/>
</dbReference>
<dbReference type="SUPFAM" id="SSF47917">
    <property type="entry name" value="C-terminal domain of alpha and beta subunits of F1 ATP synthase"/>
    <property type="match status" value="1"/>
</dbReference>
<dbReference type="InterPro" id="IPR020003">
    <property type="entry name" value="ATPase_a/bsu_AS"/>
</dbReference>
<dbReference type="SUPFAM" id="SSF52540">
    <property type="entry name" value="P-loop containing nucleoside triphosphate hydrolases"/>
    <property type="match status" value="1"/>
</dbReference>
<comment type="caution">
    <text evidence="16">The sequence shown here is derived from an EMBL/GenBank/DDBJ whole genome shotgun (WGS) entry which is preliminary data.</text>
</comment>
<evidence type="ECO:0000256" key="13">
    <source>
        <dbReference type="ARBA" id="ARBA00059242"/>
    </source>
</evidence>
<dbReference type="Gene3D" id="2.40.10.170">
    <property type="match status" value="1"/>
</dbReference>
<comment type="catalytic activity">
    <reaction evidence="12">
        <text>4 Na(+)(in) + ATP + H2O = 4 Na(+)(out) + ADP + phosphate + H(+)</text>
        <dbReference type="Rhea" id="RHEA:58156"/>
        <dbReference type="ChEBI" id="CHEBI:15377"/>
        <dbReference type="ChEBI" id="CHEBI:15378"/>
        <dbReference type="ChEBI" id="CHEBI:29101"/>
        <dbReference type="ChEBI" id="CHEBI:30616"/>
        <dbReference type="ChEBI" id="CHEBI:43474"/>
        <dbReference type="ChEBI" id="CHEBI:456216"/>
        <dbReference type="EC" id="7.2.2.1"/>
    </reaction>
</comment>
<comment type="function">
    <text evidence="14">Produces ATP from ADP in the presence of a proton gradient across the membrane. The catalytic sites are hosted primarily by the beta subunits.</text>
</comment>
<evidence type="ECO:0000256" key="10">
    <source>
        <dbReference type="ARBA" id="ARBA00023196"/>
    </source>
</evidence>
<dbReference type="PANTHER" id="PTHR15184">
    <property type="entry name" value="ATP SYNTHASE"/>
    <property type="match status" value="1"/>
</dbReference>
<comment type="subcellular location">
    <subcellularLocation>
        <location evidence="14">Cell membrane</location>
        <topology evidence="14">Peripheral membrane protein</topology>
    </subcellularLocation>
    <subcellularLocation>
        <location evidence="1">Membrane</location>
    </subcellularLocation>
</comment>
<keyword evidence="11 14" id="KW-0066">ATP synthesis</keyword>
<dbReference type="GO" id="GO:0005524">
    <property type="term" value="F:ATP binding"/>
    <property type="evidence" value="ECO:0007669"/>
    <property type="project" value="UniProtKB-UniRule"/>
</dbReference>
<dbReference type="AlphaFoldDB" id="A0A316FZL8"/>
<name>A0A316FZL8_9RHOB</name>
<dbReference type="Gene3D" id="3.40.50.300">
    <property type="entry name" value="P-loop containing nucleotide triphosphate hydrolases"/>
    <property type="match status" value="1"/>
</dbReference>
<keyword evidence="6 14" id="KW-0067">ATP-binding</keyword>
<dbReference type="OrthoDB" id="9801639at2"/>
<dbReference type="NCBIfam" id="TIGR01039">
    <property type="entry name" value="atpD"/>
    <property type="match status" value="1"/>
</dbReference>
<dbReference type="InterPro" id="IPR050053">
    <property type="entry name" value="ATPase_alpha/beta_chains"/>
</dbReference>
<dbReference type="RefSeq" id="WP_109760920.1">
    <property type="nucleotide sequence ID" value="NZ_CP034588.1"/>
</dbReference>
<comment type="catalytic activity">
    <reaction evidence="14">
        <text>ATP + H2O + 4 H(+)(in) = ADP + phosphate + 5 H(+)(out)</text>
        <dbReference type="Rhea" id="RHEA:57720"/>
        <dbReference type="ChEBI" id="CHEBI:15377"/>
        <dbReference type="ChEBI" id="CHEBI:15378"/>
        <dbReference type="ChEBI" id="CHEBI:30616"/>
        <dbReference type="ChEBI" id="CHEBI:43474"/>
        <dbReference type="ChEBI" id="CHEBI:456216"/>
        <dbReference type="EC" id="7.1.2.2"/>
    </reaction>
</comment>
<dbReference type="GO" id="GO:0005886">
    <property type="term" value="C:plasma membrane"/>
    <property type="evidence" value="ECO:0007669"/>
    <property type="project" value="UniProtKB-SubCell"/>
</dbReference>
<keyword evidence="4 14" id="KW-0547">Nucleotide-binding</keyword>
<feature type="binding site" evidence="14">
    <location>
        <begin position="151"/>
        <end position="158"/>
    </location>
    <ligand>
        <name>ATP</name>
        <dbReference type="ChEBI" id="CHEBI:30616"/>
    </ligand>
</feature>
<dbReference type="CDD" id="cd18115">
    <property type="entry name" value="ATP-synt_F1_beta_N"/>
    <property type="match status" value="1"/>
</dbReference>
<evidence type="ECO:0000256" key="2">
    <source>
        <dbReference type="ARBA" id="ARBA00008936"/>
    </source>
</evidence>
<keyword evidence="17" id="KW-1185">Reference proteome</keyword>
<dbReference type="FunFam" id="3.40.50.300:FF:000026">
    <property type="entry name" value="ATP synthase subunit beta"/>
    <property type="match status" value="1"/>
</dbReference>
<gene>
    <name evidence="14" type="primary">atpD</name>
    <name evidence="16" type="ORF">C8D95_112133</name>
</gene>
<dbReference type="FunFam" id="2.40.10.170:FF:000005">
    <property type="entry name" value="ATP synthase subunit beta"/>
    <property type="match status" value="1"/>
</dbReference>
<evidence type="ECO:0000256" key="1">
    <source>
        <dbReference type="ARBA" id="ARBA00004370"/>
    </source>
</evidence>
<proteinExistence type="inferred from homology"/>
<protein>
    <recommendedName>
        <fullName evidence="14">ATP synthase subunit beta</fullName>
        <ecNumber evidence="14">7.1.2.2</ecNumber>
    </recommendedName>
    <alternativeName>
        <fullName evidence="14">ATP synthase F1 sector subunit beta</fullName>
    </alternativeName>
    <alternativeName>
        <fullName evidence="14">F-ATPase subunit beta</fullName>
    </alternativeName>
</protein>
<comment type="similarity">
    <text evidence="2 14">Belongs to the ATPase alpha/beta chains family.</text>
</comment>
<keyword evidence="8 14" id="KW-0406">Ion transport</keyword>
<dbReference type="GO" id="GO:0046962">
    <property type="term" value="F:sodium-transporting ATPase activity, rotational mechanism"/>
    <property type="evidence" value="ECO:0007669"/>
    <property type="project" value="UniProtKB-EC"/>
</dbReference>
<keyword evidence="3 14" id="KW-0813">Transport</keyword>
<evidence type="ECO:0000256" key="6">
    <source>
        <dbReference type="ARBA" id="ARBA00022840"/>
    </source>
</evidence>
<accession>A0A316FZL8</accession>
<keyword evidence="14" id="KW-1003">Cell membrane</keyword>
<dbReference type="InterPro" id="IPR004100">
    <property type="entry name" value="ATPase_F1/V1/A1_a/bsu_N"/>
</dbReference>
<dbReference type="SUPFAM" id="SSF50615">
    <property type="entry name" value="N-terminal domain of alpha and beta subunits of F1 ATP synthase"/>
    <property type="match status" value="1"/>
</dbReference>
<evidence type="ECO:0000256" key="7">
    <source>
        <dbReference type="ARBA" id="ARBA00022967"/>
    </source>
</evidence>
<dbReference type="Pfam" id="PF00006">
    <property type="entry name" value="ATP-synt_ab"/>
    <property type="match status" value="1"/>
</dbReference>
<evidence type="ECO:0000256" key="5">
    <source>
        <dbReference type="ARBA" id="ARBA00022781"/>
    </source>
</evidence>
<evidence type="ECO:0000256" key="9">
    <source>
        <dbReference type="ARBA" id="ARBA00023136"/>
    </source>
</evidence>
<organism evidence="16 17">
    <name type="scientific">Silicimonas algicola</name>
    <dbReference type="NCBI Taxonomy" id="1826607"/>
    <lineage>
        <taxon>Bacteria</taxon>
        <taxon>Pseudomonadati</taxon>
        <taxon>Pseudomonadota</taxon>
        <taxon>Alphaproteobacteria</taxon>
        <taxon>Rhodobacterales</taxon>
        <taxon>Paracoccaceae</taxon>
    </lineage>
</organism>
<dbReference type="GO" id="GO:0046933">
    <property type="term" value="F:proton-transporting ATP synthase activity, rotational mechanism"/>
    <property type="evidence" value="ECO:0007669"/>
    <property type="project" value="UniProtKB-UniRule"/>
</dbReference>
<dbReference type="InterPro" id="IPR055190">
    <property type="entry name" value="ATP-synt_VA_C"/>
</dbReference>
<evidence type="ECO:0000256" key="4">
    <source>
        <dbReference type="ARBA" id="ARBA00022741"/>
    </source>
</evidence>
<evidence type="ECO:0000313" key="17">
    <source>
        <dbReference type="Proteomes" id="UP000245390"/>
    </source>
</evidence>
<dbReference type="EMBL" id="QGGV01000012">
    <property type="protein sequence ID" value="PWK54144.1"/>
    <property type="molecule type" value="Genomic_DNA"/>
</dbReference>
<evidence type="ECO:0000256" key="11">
    <source>
        <dbReference type="ARBA" id="ARBA00023310"/>
    </source>
</evidence>
<dbReference type="InterPro" id="IPR005722">
    <property type="entry name" value="ATP_synth_F1_bsu"/>
</dbReference>
<keyword evidence="9 14" id="KW-0472">Membrane</keyword>
<dbReference type="CDD" id="cd01133">
    <property type="entry name" value="F1-ATPase_beta_CD"/>
    <property type="match status" value="1"/>
</dbReference>
<evidence type="ECO:0000256" key="12">
    <source>
        <dbReference type="ARBA" id="ARBA00052325"/>
    </source>
</evidence>
<dbReference type="InterPro" id="IPR036121">
    <property type="entry name" value="ATPase_F1/V1/A1_a/bsu_N_sf"/>
</dbReference>
<dbReference type="Proteomes" id="UP000245390">
    <property type="component" value="Unassembled WGS sequence"/>
</dbReference>
<dbReference type="InterPro" id="IPR000194">
    <property type="entry name" value="ATPase_F1/V1/A1_a/bsu_nucl-bd"/>
</dbReference>
<dbReference type="Pfam" id="PF02874">
    <property type="entry name" value="ATP-synt_ab_N"/>
    <property type="match status" value="1"/>
</dbReference>
<dbReference type="CDD" id="cd18110">
    <property type="entry name" value="ATP-synt_F1_beta_C"/>
    <property type="match status" value="1"/>
</dbReference>
<dbReference type="KEGG" id="salo:EF888_18665"/>
<feature type="domain" description="AAA+ ATPase" evidence="15">
    <location>
        <begin position="143"/>
        <end position="336"/>
    </location>
</feature>
<dbReference type="GO" id="GO:0045259">
    <property type="term" value="C:proton-transporting ATP synthase complex"/>
    <property type="evidence" value="ECO:0007669"/>
    <property type="project" value="UniProtKB-KW"/>
</dbReference>
<evidence type="ECO:0000259" key="15">
    <source>
        <dbReference type="SMART" id="SM00382"/>
    </source>
</evidence>
<dbReference type="HAMAP" id="MF_01347">
    <property type="entry name" value="ATP_synth_beta_bact"/>
    <property type="match status" value="1"/>
</dbReference>
<dbReference type="EC" id="7.1.2.2" evidence="14"/>
<dbReference type="PANTHER" id="PTHR15184:SF71">
    <property type="entry name" value="ATP SYNTHASE SUBUNIT BETA, MITOCHONDRIAL"/>
    <property type="match status" value="1"/>
</dbReference>
<dbReference type="Gene3D" id="1.10.1140.10">
    <property type="entry name" value="Bovine Mitochondrial F1-atpase, Atp Synthase Beta Chain, Chain D, domain 3"/>
    <property type="match status" value="1"/>
</dbReference>
<dbReference type="InterPro" id="IPR003593">
    <property type="entry name" value="AAA+_ATPase"/>
</dbReference>
<keyword evidence="10 14" id="KW-0139">CF(1)</keyword>
<evidence type="ECO:0000313" key="16">
    <source>
        <dbReference type="EMBL" id="PWK54144.1"/>
    </source>
</evidence>
<evidence type="ECO:0000256" key="8">
    <source>
        <dbReference type="ARBA" id="ARBA00023065"/>
    </source>
</evidence>